<comment type="subcellular location">
    <subcellularLocation>
        <location evidence="1">Endoplasmic reticulum membrane</location>
        <topology evidence="1">Multi-pass membrane protein</topology>
    </subcellularLocation>
</comment>
<evidence type="ECO:0000313" key="13">
    <source>
        <dbReference type="EMBL" id="KAJ7098772.1"/>
    </source>
</evidence>
<keyword evidence="7 10" id="KW-0653">Protein transport</keyword>
<sequence length="955" mass="103528">MRFVAGFIALFSVLSTTFLYFATLDTASELSPQGCRMSYMWPSYVLQADFDVAWTPLAKRYSLWLYREVDGHGNGWEPTHVKNGAPVLFIPGNAGSSRQVRSIASSATTQYYDAPYSVAPEFKARSLKPLDFFAVEFNEDLSAFHGPTVEAQTAYASHAIAYILSLYPPGTSIIVMGHSMGGIVATALLPSPNISAIITMSTPHTLPPARFDARIDTVYDRAQRTLAADPMPILSLCGGATDMMIPSEGCVLPAPRAGPAAPFRRTVFSSALEGAWTGVGHQEMVWCHQVRWRVARAALELGAGASPAARGAILDRWLRDGHALPPLRDAGVPAGLAVGAEVLPAEMPLVLKHPRGARTYLLPIPAARSATMVLFVSQGSIAPVAPQKPLALTAAVFLCDDKADGEVRCSPFLPSVLKLLPSTIPGRPFPIAKEGADESEGVVLYEAKVPSGSTPRWVGVRMEHGQGEGWITGGIVNDEPRVSDIGTLALLFSPVSVSMPDMGGLRARFEFPNLLSNALVVYRVTPRQRVSDKPCPDPLLAPLLMYTSHSSETHYFPLTVMPSHRILLHTHGAAPHIRADPAFQPGLRFTVYSSGSLGCNSDLVGLDLSIDWPATLGRWASRYFTALPSWATGVVAVILFQAWGVSDNAAPMPTVATSLTTFLGKPLQRLLLCSIALSMVPLPESFYLGNAGEPLLSLIAPLMLLIASGFVCVSWWLLQILIWPLGKLRTLGGFRRRREEISVHRSTAVSMGLIFLLIFLVVPWQVAFLGCWLIHLYNCALAQAHVAQLAAVPETVAVPLLRRPEGWMVAEEPRRPASPPYVAGNHNHGMHVLLLMTWLLPLAAPVLVVWVRTLAVAGLTTPFDGDHFFLGVAPFLVLVDFGSWTNGPLFEMQSFESRISVRWAFAALAAAAFLLGSRKAYFVFDVAKVTVGLVVLIRVGPRYWGRASWSPALRP</sequence>
<feature type="transmembrane region" description="Helical" evidence="10">
    <location>
        <begin position="623"/>
        <end position="645"/>
    </location>
</feature>
<dbReference type="InterPro" id="IPR039529">
    <property type="entry name" value="PGAP1/BST1"/>
</dbReference>
<dbReference type="GO" id="GO:0050185">
    <property type="term" value="F:phosphatidylinositol deacylase activity"/>
    <property type="evidence" value="ECO:0007669"/>
    <property type="project" value="TreeGrafter"/>
</dbReference>
<dbReference type="EC" id="3.1.-.-" evidence="10"/>
<evidence type="ECO:0000256" key="6">
    <source>
        <dbReference type="ARBA" id="ARBA00022824"/>
    </source>
</evidence>
<keyword evidence="4 10" id="KW-0812">Transmembrane</keyword>
<comment type="caution">
    <text evidence="13">The sequence shown here is derived from an EMBL/GenBank/DDBJ whole genome shotgun (WGS) entry which is preliminary data.</text>
</comment>
<feature type="transmembrane region" description="Helical" evidence="10">
    <location>
        <begin position="666"/>
        <end position="682"/>
    </location>
</feature>
<dbReference type="Gene3D" id="3.40.50.1820">
    <property type="entry name" value="alpha/beta hydrolase"/>
    <property type="match status" value="1"/>
</dbReference>
<feature type="transmembrane region" description="Helical" evidence="10">
    <location>
        <begin position="702"/>
        <end position="726"/>
    </location>
</feature>
<comment type="function">
    <text evidence="10">Involved in inositol deacylation of GPI-anchored proteins which plays important roles in the quality control and ER-associated degradation of GPI-anchored proteins.</text>
</comment>
<keyword evidence="8 10" id="KW-1133">Transmembrane helix</keyword>
<dbReference type="PANTHER" id="PTHR15495:SF7">
    <property type="entry name" value="GPI INOSITOL-DEACYLASE"/>
    <property type="match status" value="1"/>
</dbReference>
<name>A0AAD6UDG5_9AGAR</name>
<dbReference type="InterPro" id="IPR056824">
    <property type="entry name" value="PGAP1_TMD"/>
</dbReference>
<dbReference type="SUPFAM" id="SSF53474">
    <property type="entry name" value="alpha/beta-Hydrolases"/>
    <property type="match status" value="1"/>
</dbReference>
<evidence type="ECO:0000256" key="5">
    <source>
        <dbReference type="ARBA" id="ARBA00022801"/>
    </source>
</evidence>
<dbReference type="EMBL" id="JARJCN010000008">
    <property type="protein sequence ID" value="KAJ7098772.1"/>
    <property type="molecule type" value="Genomic_DNA"/>
</dbReference>
<evidence type="ECO:0000256" key="7">
    <source>
        <dbReference type="ARBA" id="ARBA00022927"/>
    </source>
</evidence>
<keyword evidence="9 10" id="KW-0472">Membrane</keyword>
<dbReference type="GO" id="GO:0005789">
    <property type="term" value="C:endoplasmic reticulum membrane"/>
    <property type="evidence" value="ECO:0007669"/>
    <property type="project" value="UniProtKB-SubCell"/>
</dbReference>
<keyword evidence="3 10" id="KW-0813">Transport</keyword>
<dbReference type="Pfam" id="PF25140">
    <property type="entry name" value="PGAP1_TMD"/>
    <property type="match status" value="1"/>
</dbReference>
<evidence type="ECO:0000256" key="8">
    <source>
        <dbReference type="ARBA" id="ARBA00022989"/>
    </source>
</evidence>
<dbReference type="PANTHER" id="PTHR15495">
    <property type="entry name" value="NEGATIVE REGULATOR OF VESICLE FORMATION-RELATED"/>
    <property type="match status" value="1"/>
</dbReference>
<feature type="transmembrane region" description="Helical" evidence="10">
    <location>
        <begin position="899"/>
        <end position="915"/>
    </location>
</feature>
<dbReference type="GO" id="GO:0015031">
    <property type="term" value="P:protein transport"/>
    <property type="evidence" value="ECO:0007669"/>
    <property type="project" value="UniProtKB-KW"/>
</dbReference>
<feature type="domain" description="GPI inositol-deacylase transmembrane" evidence="12">
    <location>
        <begin position="683"/>
        <end position="937"/>
    </location>
</feature>
<evidence type="ECO:0000256" key="1">
    <source>
        <dbReference type="ARBA" id="ARBA00004477"/>
    </source>
</evidence>
<organism evidence="13 14">
    <name type="scientific">Mycena belliarum</name>
    <dbReference type="NCBI Taxonomy" id="1033014"/>
    <lineage>
        <taxon>Eukaryota</taxon>
        <taxon>Fungi</taxon>
        <taxon>Dikarya</taxon>
        <taxon>Basidiomycota</taxon>
        <taxon>Agaricomycotina</taxon>
        <taxon>Agaricomycetes</taxon>
        <taxon>Agaricomycetidae</taxon>
        <taxon>Agaricales</taxon>
        <taxon>Marasmiineae</taxon>
        <taxon>Mycenaceae</taxon>
        <taxon>Mycena</taxon>
    </lineage>
</organism>
<keyword evidence="5 10" id="KW-0378">Hydrolase</keyword>
<evidence type="ECO:0000256" key="3">
    <source>
        <dbReference type="ARBA" id="ARBA00022448"/>
    </source>
</evidence>
<feature type="domain" description="GPI inositol-deacylase PGAP1-like alpha/beta" evidence="11">
    <location>
        <begin position="83"/>
        <end position="300"/>
    </location>
</feature>
<accession>A0AAD6UDG5</accession>
<dbReference type="InterPro" id="IPR029058">
    <property type="entry name" value="AB_hydrolase_fold"/>
</dbReference>
<dbReference type="InterPro" id="IPR012908">
    <property type="entry name" value="PGAP1-ab_dom-like"/>
</dbReference>
<evidence type="ECO:0000256" key="9">
    <source>
        <dbReference type="ARBA" id="ARBA00023136"/>
    </source>
</evidence>
<evidence type="ECO:0000256" key="4">
    <source>
        <dbReference type="ARBA" id="ARBA00022692"/>
    </source>
</evidence>
<evidence type="ECO:0000259" key="11">
    <source>
        <dbReference type="Pfam" id="PF07819"/>
    </source>
</evidence>
<reference evidence="13" key="1">
    <citation type="submission" date="2023-03" db="EMBL/GenBank/DDBJ databases">
        <title>Massive genome expansion in bonnet fungi (Mycena s.s.) driven by repeated elements and novel gene families across ecological guilds.</title>
        <authorList>
            <consortium name="Lawrence Berkeley National Laboratory"/>
            <person name="Harder C.B."/>
            <person name="Miyauchi S."/>
            <person name="Viragh M."/>
            <person name="Kuo A."/>
            <person name="Thoen E."/>
            <person name="Andreopoulos B."/>
            <person name="Lu D."/>
            <person name="Skrede I."/>
            <person name="Drula E."/>
            <person name="Henrissat B."/>
            <person name="Morin E."/>
            <person name="Kohler A."/>
            <person name="Barry K."/>
            <person name="LaButti K."/>
            <person name="Morin E."/>
            <person name="Salamov A."/>
            <person name="Lipzen A."/>
            <person name="Mereny Z."/>
            <person name="Hegedus B."/>
            <person name="Baldrian P."/>
            <person name="Stursova M."/>
            <person name="Weitz H."/>
            <person name="Taylor A."/>
            <person name="Grigoriev I.V."/>
            <person name="Nagy L.G."/>
            <person name="Martin F."/>
            <person name="Kauserud H."/>
        </authorList>
    </citation>
    <scope>NUCLEOTIDE SEQUENCE</scope>
    <source>
        <strain evidence="13">CBHHK173m</strain>
    </source>
</reference>
<dbReference type="Proteomes" id="UP001222325">
    <property type="component" value="Unassembled WGS sequence"/>
</dbReference>
<dbReference type="GO" id="GO:0006888">
    <property type="term" value="P:endoplasmic reticulum to Golgi vesicle-mediated transport"/>
    <property type="evidence" value="ECO:0007669"/>
    <property type="project" value="TreeGrafter"/>
</dbReference>
<dbReference type="AlphaFoldDB" id="A0AAD6UDG5"/>
<keyword evidence="14" id="KW-1185">Reference proteome</keyword>
<comment type="similarity">
    <text evidence="2 10">Belongs to the GPI inositol-deacylase family.</text>
</comment>
<evidence type="ECO:0000256" key="2">
    <source>
        <dbReference type="ARBA" id="ARBA00006931"/>
    </source>
</evidence>
<evidence type="ECO:0000259" key="12">
    <source>
        <dbReference type="Pfam" id="PF25140"/>
    </source>
</evidence>
<evidence type="ECO:0000256" key="10">
    <source>
        <dbReference type="RuleBase" id="RU365011"/>
    </source>
</evidence>
<feature type="transmembrane region" description="Helical" evidence="10">
    <location>
        <begin position="867"/>
        <end position="887"/>
    </location>
</feature>
<proteinExistence type="inferred from homology"/>
<dbReference type="Pfam" id="PF07819">
    <property type="entry name" value="PGAP1"/>
    <property type="match status" value="1"/>
</dbReference>
<evidence type="ECO:0000313" key="14">
    <source>
        <dbReference type="Proteomes" id="UP001222325"/>
    </source>
</evidence>
<protein>
    <recommendedName>
        <fullName evidence="10">GPI inositol-deacylase</fullName>
        <ecNumber evidence="10">3.1.-.-</ecNumber>
    </recommendedName>
</protein>
<gene>
    <name evidence="13" type="ORF">B0H15DRAFT_945282</name>
</gene>
<feature type="transmembrane region" description="Helical" evidence="10">
    <location>
        <begin position="832"/>
        <end position="855"/>
    </location>
</feature>
<dbReference type="GO" id="GO:0006505">
    <property type="term" value="P:GPI anchor metabolic process"/>
    <property type="evidence" value="ECO:0007669"/>
    <property type="project" value="TreeGrafter"/>
</dbReference>
<keyword evidence="6 10" id="KW-0256">Endoplasmic reticulum</keyword>
<feature type="transmembrane region" description="Helical" evidence="10">
    <location>
        <begin position="747"/>
        <end position="766"/>
    </location>
</feature>